<dbReference type="STRING" id="1033731.SAMN05444145_101410"/>
<evidence type="ECO:0000256" key="1">
    <source>
        <dbReference type="SAM" id="MobiDB-lite"/>
    </source>
</evidence>
<reference evidence="2 3" key="1">
    <citation type="submission" date="2016-10" db="EMBL/GenBank/DDBJ databases">
        <authorList>
            <person name="de Groot N.N."/>
        </authorList>
    </citation>
    <scope>NUCLEOTIDE SEQUENCE [LARGE SCALE GENOMIC DNA]</scope>
    <source>
        <strain evidence="2 3">DSM 25383</strain>
    </source>
</reference>
<dbReference type="EMBL" id="FNRI01000001">
    <property type="protein sequence ID" value="SEA05332.1"/>
    <property type="molecule type" value="Genomic_DNA"/>
</dbReference>
<feature type="compositionally biased region" description="Polar residues" evidence="1">
    <location>
        <begin position="18"/>
        <end position="27"/>
    </location>
</feature>
<gene>
    <name evidence="2" type="ORF">SAMN05444145_101410</name>
</gene>
<organism evidence="2 3">
    <name type="scientific">Alistipes timonensis JC136</name>
    <dbReference type="NCBI Taxonomy" id="1033731"/>
    <lineage>
        <taxon>Bacteria</taxon>
        <taxon>Pseudomonadati</taxon>
        <taxon>Bacteroidota</taxon>
        <taxon>Bacteroidia</taxon>
        <taxon>Bacteroidales</taxon>
        <taxon>Rikenellaceae</taxon>
        <taxon>Alistipes</taxon>
    </lineage>
</organism>
<proteinExistence type="predicted"/>
<dbReference type="AlphaFoldDB" id="A0A1H3Y3D0"/>
<name>A0A1H3Y3D0_9BACT</name>
<sequence length="218" mass="23835">MPVSSSVRWNPETMRPVTGSNTPQAGNMVSIQRSLDGHSFSIPALSDIPAGYDPVQVEVLLPHTMLIPAELFDEEHATELLAANGMPLTADECAVCCGREEQYVAVAAISSEALRLVKEKLGDRARFTTPLLRTPSKAVGTVWMCRRAELLYIKVYDGSGVLQLAEVVPAETDDDLVYFFERLNGCFPLAEFGLHITGDAPKAARKLLGKRFKQAICE</sequence>
<keyword evidence="3" id="KW-1185">Reference proteome</keyword>
<protein>
    <recommendedName>
        <fullName evidence="4">DUF3822 domain-containing protein</fullName>
    </recommendedName>
</protein>
<evidence type="ECO:0008006" key="4">
    <source>
        <dbReference type="Google" id="ProtNLM"/>
    </source>
</evidence>
<accession>A0A1H3Y3D0</accession>
<feature type="region of interest" description="Disordered" evidence="1">
    <location>
        <begin position="1"/>
        <end position="27"/>
    </location>
</feature>
<evidence type="ECO:0000313" key="3">
    <source>
        <dbReference type="Proteomes" id="UP000183253"/>
    </source>
</evidence>
<evidence type="ECO:0000313" key="2">
    <source>
        <dbReference type="EMBL" id="SEA05332.1"/>
    </source>
</evidence>
<dbReference type="Proteomes" id="UP000183253">
    <property type="component" value="Unassembled WGS sequence"/>
</dbReference>